<feature type="compositionally biased region" description="Basic residues" evidence="1">
    <location>
        <begin position="15"/>
        <end position="29"/>
    </location>
</feature>
<feature type="compositionally biased region" description="Low complexity" evidence="1">
    <location>
        <begin position="43"/>
        <end position="66"/>
    </location>
</feature>
<gene>
    <name evidence="2" type="ORF">PCOR1329_LOCUS41432</name>
</gene>
<name>A0ABN9TQV4_9DINO</name>
<keyword evidence="3" id="KW-1185">Reference proteome</keyword>
<evidence type="ECO:0000313" key="2">
    <source>
        <dbReference type="EMBL" id="CAK0848510.1"/>
    </source>
</evidence>
<feature type="compositionally biased region" description="Low complexity" evidence="1">
    <location>
        <begin position="80"/>
        <end position="90"/>
    </location>
</feature>
<proteinExistence type="predicted"/>
<dbReference type="Proteomes" id="UP001189429">
    <property type="component" value="Unassembled WGS sequence"/>
</dbReference>
<feature type="compositionally biased region" description="Basic residues" evidence="1">
    <location>
        <begin position="68"/>
        <end position="78"/>
    </location>
</feature>
<reference evidence="2" key="1">
    <citation type="submission" date="2023-10" db="EMBL/GenBank/DDBJ databases">
        <authorList>
            <person name="Chen Y."/>
            <person name="Shah S."/>
            <person name="Dougan E. K."/>
            <person name="Thang M."/>
            <person name="Chan C."/>
        </authorList>
    </citation>
    <scope>NUCLEOTIDE SEQUENCE [LARGE SCALE GENOMIC DNA]</scope>
</reference>
<dbReference type="EMBL" id="CAUYUJ010014984">
    <property type="protein sequence ID" value="CAK0848510.1"/>
    <property type="molecule type" value="Genomic_DNA"/>
</dbReference>
<comment type="caution">
    <text evidence="2">The sequence shown here is derived from an EMBL/GenBank/DDBJ whole genome shotgun (WGS) entry which is preliminary data.</text>
</comment>
<evidence type="ECO:0000256" key="1">
    <source>
        <dbReference type="SAM" id="MobiDB-lite"/>
    </source>
</evidence>
<feature type="compositionally biased region" description="Polar residues" evidence="1">
    <location>
        <begin position="1"/>
        <end position="12"/>
    </location>
</feature>
<protein>
    <submittedName>
        <fullName evidence="2">Uncharacterized protein</fullName>
    </submittedName>
</protein>
<organism evidence="2 3">
    <name type="scientific">Prorocentrum cordatum</name>
    <dbReference type="NCBI Taxonomy" id="2364126"/>
    <lineage>
        <taxon>Eukaryota</taxon>
        <taxon>Sar</taxon>
        <taxon>Alveolata</taxon>
        <taxon>Dinophyceae</taxon>
        <taxon>Prorocentrales</taxon>
        <taxon>Prorocentraceae</taxon>
        <taxon>Prorocentrum</taxon>
    </lineage>
</organism>
<accession>A0ABN9TQV4</accession>
<feature type="region of interest" description="Disordered" evidence="1">
    <location>
        <begin position="1"/>
        <end position="98"/>
    </location>
</feature>
<sequence>MTSVGSWTTPVSGTRARRRSLQRLARRSHMALGGAARRRRGGRLPPGVGPRRAAPARALPAAADPRGAGRRGRGRGGPRARGQPHPAPGGQLSLAPGWRCDEDPYMELPPAEAAARLASWPGGPACFWNCSGGPPARTIEVAVDGEGVVSLADDAGCGKSAVTRVGMPLRVAVGCRVAGRPGPGAEFPHAGSGRQHRPCPPERPALFDWFEVRARRSELDPGLQPRLLEGGSVLPMLRWAGEGLLSRLR</sequence>
<evidence type="ECO:0000313" key="3">
    <source>
        <dbReference type="Proteomes" id="UP001189429"/>
    </source>
</evidence>